<dbReference type="Proteomes" id="UP000324222">
    <property type="component" value="Unassembled WGS sequence"/>
</dbReference>
<name>A0A5B7JUN2_PORTR</name>
<gene>
    <name evidence="1" type="ORF">E2C01_093527</name>
</gene>
<evidence type="ECO:0000313" key="1">
    <source>
        <dbReference type="EMBL" id="MPC98173.1"/>
    </source>
</evidence>
<comment type="caution">
    <text evidence="1">The sequence shown here is derived from an EMBL/GenBank/DDBJ whole genome shotgun (WGS) entry which is preliminary data.</text>
</comment>
<sequence length="67" mass="7690">MQSQAWLCPPSLSEGRQWRRWRGGDSPCFLHCMPDGDARVRKVCGPTLVYLSRQRLLIEAHRPLGRG</sequence>
<accession>A0A5B7JUN2</accession>
<organism evidence="1 2">
    <name type="scientific">Portunus trituberculatus</name>
    <name type="common">Swimming crab</name>
    <name type="synonym">Neptunus trituberculatus</name>
    <dbReference type="NCBI Taxonomy" id="210409"/>
    <lineage>
        <taxon>Eukaryota</taxon>
        <taxon>Metazoa</taxon>
        <taxon>Ecdysozoa</taxon>
        <taxon>Arthropoda</taxon>
        <taxon>Crustacea</taxon>
        <taxon>Multicrustacea</taxon>
        <taxon>Malacostraca</taxon>
        <taxon>Eumalacostraca</taxon>
        <taxon>Eucarida</taxon>
        <taxon>Decapoda</taxon>
        <taxon>Pleocyemata</taxon>
        <taxon>Brachyura</taxon>
        <taxon>Eubrachyura</taxon>
        <taxon>Portunoidea</taxon>
        <taxon>Portunidae</taxon>
        <taxon>Portuninae</taxon>
        <taxon>Portunus</taxon>
    </lineage>
</organism>
<reference evidence="1 2" key="1">
    <citation type="submission" date="2019-05" db="EMBL/GenBank/DDBJ databases">
        <title>Another draft genome of Portunus trituberculatus and its Hox gene families provides insights of decapod evolution.</title>
        <authorList>
            <person name="Jeong J.-H."/>
            <person name="Song I."/>
            <person name="Kim S."/>
            <person name="Choi T."/>
            <person name="Kim D."/>
            <person name="Ryu S."/>
            <person name="Kim W."/>
        </authorList>
    </citation>
    <scope>NUCLEOTIDE SEQUENCE [LARGE SCALE GENOMIC DNA]</scope>
    <source>
        <tissue evidence="1">Muscle</tissue>
    </source>
</reference>
<dbReference type="AlphaFoldDB" id="A0A5B7JUN2"/>
<proteinExistence type="predicted"/>
<protein>
    <submittedName>
        <fullName evidence="1">Uncharacterized protein</fullName>
    </submittedName>
</protein>
<evidence type="ECO:0000313" key="2">
    <source>
        <dbReference type="Proteomes" id="UP000324222"/>
    </source>
</evidence>
<dbReference type="EMBL" id="VSRR010112929">
    <property type="protein sequence ID" value="MPC98173.1"/>
    <property type="molecule type" value="Genomic_DNA"/>
</dbReference>
<keyword evidence="2" id="KW-1185">Reference proteome</keyword>